<dbReference type="PANTHER" id="PTHR36693">
    <property type="entry name" value="GH02722P"/>
    <property type="match status" value="1"/>
</dbReference>
<dbReference type="EMBL" id="JAIXMP010000007">
    <property type="protein sequence ID" value="KAI9270701.1"/>
    <property type="molecule type" value="Genomic_DNA"/>
</dbReference>
<protein>
    <submittedName>
        <fullName evidence="1">Uncharacterized protein</fullName>
    </submittedName>
</protein>
<evidence type="ECO:0000313" key="1">
    <source>
        <dbReference type="EMBL" id="KAI9270701.1"/>
    </source>
</evidence>
<evidence type="ECO:0000313" key="2">
    <source>
        <dbReference type="Proteomes" id="UP001209540"/>
    </source>
</evidence>
<comment type="caution">
    <text evidence="1">The sequence shown here is derived from an EMBL/GenBank/DDBJ whole genome shotgun (WGS) entry which is preliminary data.</text>
</comment>
<organism evidence="1 2">
    <name type="scientific">Phascolomyces articulosus</name>
    <dbReference type="NCBI Taxonomy" id="60185"/>
    <lineage>
        <taxon>Eukaryota</taxon>
        <taxon>Fungi</taxon>
        <taxon>Fungi incertae sedis</taxon>
        <taxon>Mucoromycota</taxon>
        <taxon>Mucoromycotina</taxon>
        <taxon>Mucoromycetes</taxon>
        <taxon>Mucorales</taxon>
        <taxon>Lichtheimiaceae</taxon>
        <taxon>Phascolomyces</taxon>
    </lineage>
</organism>
<proteinExistence type="predicted"/>
<dbReference type="AlphaFoldDB" id="A0AAD5KFZ3"/>
<gene>
    <name evidence="1" type="ORF">BDA99DRAFT_502487</name>
</gene>
<keyword evidence="2" id="KW-1185">Reference proteome</keyword>
<reference evidence="1" key="1">
    <citation type="journal article" date="2022" name="IScience">
        <title>Evolution of zygomycete secretomes and the origins of terrestrial fungal ecologies.</title>
        <authorList>
            <person name="Chang Y."/>
            <person name="Wang Y."/>
            <person name="Mondo S."/>
            <person name="Ahrendt S."/>
            <person name="Andreopoulos W."/>
            <person name="Barry K."/>
            <person name="Beard J."/>
            <person name="Benny G.L."/>
            <person name="Blankenship S."/>
            <person name="Bonito G."/>
            <person name="Cuomo C."/>
            <person name="Desiro A."/>
            <person name="Gervers K.A."/>
            <person name="Hundley H."/>
            <person name="Kuo A."/>
            <person name="LaButti K."/>
            <person name="Lang B.F."/>
            <person name="Lipzen A."/>
            <person name="O'Donnell K."/>
            <person name="Pangilinan J."/>
            <person name="Reynolds N."/>
            <person name="Sandor L."/>
            <person name="Smith M.E."/>
            <person name="Tsang A."/>
            <person name="Grigoriev I.V."/>
            <person name="Stajich J.E."/>
            <person name="Spatafora J.W."/>
        </authorList>
    </citation>
    <scope>NUCLEOTIDE SEQUENCE</scope>
    <source>
        <strain evidence="1">RSA 2281</strain>
    </source>
</reference>
<reference evidence="1" key="2">
    <citation type="submission" date="2023-02" db="EMBL/GenBank/DDBJ databases">
        <authorList>
            <consortium name="DOE Joint Genome Institute"/>
            <person name="Mondo S.J."/>
            <person name="Chang Y."/>
            <person name="Wang Y."/>
            <person name="Ahrendt S."/>
            <person name="Andreopoulos W."/>
            <person name="Barry K."/>
            <person name="Beard J."/>
            <person name="Benny G.L."/>
            <person name="Blankenship S."/>
            <person name="Bonito G."/>
            <person name="Cuomo C."/>
            <person name="Desiro A."/>
            <person name="Gervers K.A."/>
            <person name="Hundley H."/>
            <person name="Kuo A."/>
            <person name="LaButti K."/>
            <person name="Lang B.F."/>
            <person name="Lipzen A."/>
            <person name="O'Donnell K."/>
            <person name="Pangilinan J."/>
            <person name="Reynolds N."/>
            <person name="Sandor L."/>
            <person name="Smith M.W."/>
            <person name="Tsang A."/>
            <person name="Grigoriev I.V."/>
            <person name="Stajich J.E."/>
            <person name="Spatafora J.W."/>
        </authorList>
    </citation>
    <scope>NUCLEOTIDE SEQUENCE</scope>
    <source>
        <strain evidence="1">RSA 2281</strain>
    </source>
</reference>
<dbReference type="InterPro" id="IPR032072">
    <property type="entry name" value="DUF4807"/>
</dbReference>
<name>A0AAD5KFZ3_9FUNG</name>
<dbReference type="Pfam" id="PF16065">
    <property type="entry name" value="DUF4807"/>
    <property type="match status" value="1"/>
</dbReference>
<dbReference type="Proteomes" id="UP001209540">
    <property type="component" value="Unassembled WGS sequence"/>
</dbReference>
<sequence>MQTHFNNVFSFTQLLKTNSSLSTSIPIVVRFPDPQQPSKSYSTIVISPVGQQCFLKKSIKHVLHGNVQCHDYQTVEALYSRLSLQHTGAENKVDNVKQEQRLKTANLLIAGFPLSTTTTITVGIYNRSIIIIDIGLTEDYIRRACRLSNLSWARRMWALASRANLISFTSVYYSVLGGAYSSLSKANAHYAYKAGSLAIHQIKFAQWLKDPILESKCWLYYAEDLIQLHRFRRVDKIINRQVEFAQQLADPILLKMCDSVQTRRDRAYAEYTRTITTSTSI</sequence>
<accession>A0AAD5KFZ3</accession>
<dbReference type="PANTHER" id="PTHR36693:SF1">
    <property type="entry name" value="GH02722P"/>
    <property type="match status" value="1"/>
</dbReference>